<gene>
    <name evidence="2" type="ORF">CONCODRAFT_17286</name>
</gene>
<reference evidence="2 3" key="1">
    <citation type="journal article" date="2015" name="Genome Biol. Evol.">
        <title>Phylogenomic analyses indicate that early fungi evolved digesting cell walls of algal ancestors of land plants.</title>
        <authorList>
            <person name="Chang Y."/>
            <person name="Wang S."/>
            <person name="Sekimoto S."/>
            <person name="Aerts A.L."/>
            <person name="Choi C."/>
            <person name="Clum A."/>
            <person name="LaButti K.M."/>
            <person name="Lindquist E.A."/>
            <person name="Yee Ngan C."/>
            <person name="Ohm R.A."/>
            <person name="Salamov A.A."/>
            <person name="Grigoriev I.V."/>
            <person name="Spatafora J.W."/>
            <person name="Berbee M.L."/>
        </authorList>
    </citation>
    <scope>NUCLEOTIDE SEQUENCE [LARGE SCALE GENOMIC DNA]</scope>
    <source>
        <strain evidence="2 3">NRRL 28638</strain>
    </source>
</reference>
<proteinExistence type="predicted"/>
<protein>
    <submittedName>
        <fullName evidence="2">Uncharacterized protein</fullName>
    </submittedName>
</protein>
<feature type="compositionally biased region" description="Polar residues" evidence="1">
    <location>
        <begin position="335"/>
        <end position="384"/>
    </location>
</feature>
<sequence>MSQNSYPKGIVDIDIDSIIFNNNKAGFNFDSNSLFSIRDTSKVSFKQQNKINVNNNKILLNSNTSEEYELVSTKSKPNELVLYFNPKTKSYTLSEVRETFEIRETSPPPPPTLQPLHTSDNDEIDEGFEKISQFSPSQQQNLLSSSPLPPPINTNTSSSSPPHISPAINYSSPSPPPRVNNSASSSPLSQPPFSSSPPQIARNDIVNKIEYSSDDNIQISPRAQNLPDIQYDDDDDDEEFEIIPPASRNISEYYEDGSNDPESFDMISPYNNFKSNESSPQHSPGLQLPNYDDQSSEHGMTLDNRQSPGLTLSSSMINVLDTSGVVPSSSPVQQFNNNNNMYSSPSENLNNDSPAQQRSNAQNNGNTQQSTTSFQVDQMFSSDD</sequence>
<dbReference type="EMBL" id="KQ964490">
    <property type="protein sequence ID" value="KXN70861.1"/>
    <property type="molecule type" value="Genomic_DNA"/>
</dbReference>
<feature type="compositionally biased region" description="Acidic residues" evidence="1">
    <location>
        <begin position="230"/>
        <end position="241"/>
    </location>
</feature>
<feature type="compositionally biased region" description="Low complexity" evidence="1">
    <location>
        <begin position="179"/>
        <end position="198"/>
    </location>
</feature>
<evidence type="ECO:0000313" key="2">
    <source>
        <dbReference type="EMBL" id="KXN70861.1"/>
    </source>
</evidence>
<feature type="compositionally biased region" description="Polar residues" evidence="1">
    <location>
        <begin position="214"/>
        <end position="223"/>
    </location>
</feature>
<feature type="compositionally biased region" description="Low complexity" evidence="1">
    <location>
        <begin position="153"/>
        <end position="172"/>
    </location>
</feature>
<feature type="compositionally biased region" description="Acidic residues" evidence="1">
    <location>
        <begin position="253"/>
        <end position="263"/>
    </location>
</feature>
<evidence type="ECO:0000313" key="3">
    <source>
        <dbReference type="Proteomes" id="UP000070444"/>
    </source>
</evidence>
<dbReference type="Proteomes" id="UP000070444">
    <property type="component" value="Unassembled WGS sequence"/>
</dbReference>
<accession>A0A137P7F8</accession>
<name>A0A137P7F8_CONC2</name>
<feature type="compositionally biased region" description="Low complexity" evidence="1">
    <location>
        <begin position="135"/>
        <end position="146"/>
    </location>
</feature>
<dbReference type="AlphaFoldDB" id="A0A137P7F8"/>
<feature type="compositionally biased region" description="Polar residues" evidence="1">
    <location>
        <begin position="303"/>
        <end position="321"/>
    </location>
</feature>
<feature type="compositionally biased region" description="Low complexity" evidence="1">
    <location>
        <begin position="325"/>
        <end position="334"/>
    </location>
</feature>
<evidence type="ECO:0000256" key="1">
    <source>
        <dbReference type="SAM" id="MobiDB-lite"/>
    </source>
</evidence>
<keyword evidence="3" id="KW-1185">Reference proteome</keyword>
<feature type="region of interest" description="Disordered" evidence="1">
    <location>
        <begin position="100"/>
        <end position="122"/>
    </location>
</feature>
<feature type="compositionally biased region" description="Polar residues" evidence="1">
    <location>
        <begin position="269"/>
        <end position="284"/>
    </location>
</feature>
<feature type="region of interest" description="Disordered" evidence="1">
    <location>
        <begin position="134"/>
        <end position="384"/>
    </location>
</feature>
<organism evidence="2 3">
    <name type="scientific">Conidiobolus coronatus (strain ATCC 28846 / CBS 209.66 / NRRL 28638)</name>
    <name type="common">Delacroixia coronata</name>
    <dbReference type="NCBI Taxonomy" id="796925"/>
    <lineage>
        <taxon>Eukaryota</taxon>
        <taxon>Fungi</taxon>
        <taxon>Fungi incertae sedis</taxon>
        <taxon>Zoopagomycota</taxon>
        <taxon>Entomophthoromycotina</taxon>
        <taxon>Entomophthoromycetes</taxon>
        <taxon>Entomophthorales</taxon>
        <taxon>Ancylistaceae</taxon>
        <taxon>Conidiobolus</taxon>
    </lineage>
</organism>